<keyword evidence="2" id="KW-1185">Reference proteome</keyword>
<name>A0A395ILR2_9HELO</name>
<organism evidence="1 2">
    <name type="scientific">Monilinia fructigena</name>
    <dbReference type="NCBI Taxonomy" id="38457"/>
    <lineage>
        <taxon>Eukaryota</taxon>
        <taxon>Fungi</taxon>
        <taxon>Dikarya</taxon>
        <taxon>Ascomycota</taxon>
        <taxon>Pezizomycotina</taxon>
        <taxon>Leotiomycetes</taxon>
        <taxon>Helotiales</taxon>
        <taxon>Sclerotiniaceae</taxon>
        <taxon>Monilinia</taxon>
    </lineage>
</organism>
<dbReference type="PANTHER" id="PTHR14187:SF5">
    <property type="entry name" value="HEAT SHOCK 70 KDA PROTEIN 12A"/>
    <property type="match status" value="1"/>
</dbReference>
<accession>A0A395ILR2</accession>
<gene>
    <name evidence="1" type="ORF">DID88_000233</name>
</gene>
<proteinExistence type="predicted"/>
<protein>
    <submittedName>
        <fullName evidence="1">Uncharacterized protein</fullName>
    </submittedName>
</protein>
<dbReference type="AlphaFoldDB" id="A0A395ILR2"/>
<comment type="caution">
    <text evidence="1">The sequence shown here is derived from an EMBL/GenBank/DDBJ whole genome shotgun (WGS) entry which is preliminary data.</text>
</comment>
<dbReference type="InterPro" id="IPR043129">
    <property type="entry name" value="ATPase_NBD"/>
</dbReference>
<evidence type="ECO:0000313" key="2">
    <source>
        <dbReference type="Proteomes" id="UP000249056"/>
    </source>
</evidence>
<dbReference type="SUPFAM" id="SSF53067">
    <property type="entry name" value="Actin-like ATPase domain"/>
    <property type="match status" value="1"/>
</dbReference>
<dbReference type="PANTHER" id="PTHR14187">
    <property type="entry name" value="ALPHA KINASE/ELONGATION FACTOR 2 KINASE"/>
    <property type="match status" value="1"/>
</dbReference>
<sequence length="230" mass="25505">MRSTVSDKGSDIEYYVGQSTYKSDDKLVIALEFGTTFNSIGYAFANEDKPDICSIKDWPGLEGRRQPKVPTVICYDPESEAGFTWGAESHKREIIRDMKLLLDSTQATPAYLPTLNTGKELERLGKPNLDVIADLIGAIYEHALTIIEDKIPRDYLEMCQKQFVLSFLAVWSDRAKDLTMKVSDAFIICDAGGGTVDLISYEIMRLAPNFELKELVLGNSGMAGSSGLNK</sequence>
<dbReference type="Gene3D" id="3.30.420.40">
    <property type="match status" value="1"/>
</dbReference>
<reference evidence="1 2" key="1">
    <citation type="submission" date="2018-06" db="EMBL/GenBank/DDBJ databases">
        <title>Genome Sequence of the Brown Rot Fungal Pathogen Monilinia fructigena.</title>
        <authorList>
            <person name="Landi L."/>
            <person name="De Miccolis Angelini R.M."/>
            <person name="Pollastro S."/>
            <person name="Abate D."/>
            <person name="Faretra F."/>
            <person name="Romanazzi G."/>
        </authorList>
    </citation>
    <scope>NUCLEOTIDE SEQUENCE [LARGE SCALE GENOMIC DNA]</scope>
    <source>
        <strain evidence="1 2">Mfrg269</strain>
    </source>
</reference>
<dbReference type="EMBL" id="QKRW01000040">
    <property type="protein sequence ID" value="RAL60458.1"/>
    <property type="molecule type" value="Genomic_DNA"/>
</dbReference>
<evidence type="ECO:0000313" key="1">
    <source>
        <dbReference type="EMBL" id="RAL60458.1"/>
    </source>
</evidence>
<dbReference type="OrthoDB" id="5332281at2759"/>
<dbReference type="Proteomes" id="UP000249056">
    <property type="component" value="Unassembled WGS sequence"/>
</dbReference>